<feature type="domain" description="Protein kinase" evidence="10">
    <location>
        <begin position="10"/>
        <end position="269"/>
    </location>
</feature>
<dbReference type="FunFam" id="3.30.200.20:FF:000035">
    <property type="entry name" value="Serine/threonine protein kinase Stk1"/>
    <property type="match status" value="1"/>
</dbReference>
<evidence type="ECO:0000313" key="12">
    <source>
        <dbReference type="EMBL" id="TRW26893.1"/>
    </source>
</evidence>
<dbReference type="Pfam" id="PF00069">
    <property type="entry name" value="Pkinase"/>
    <property type="match status" value="1"/>
</dbReference>
<dbReference type="SMART" id="SM00740">
    <property type="entry name" value="PASTA"/>
    <property type="match status" value="3"/>
</dbReference>
<protein>
    <recommendedName>
        <fullName evidence="1">non-specific serine/threonine protein kinase</fullName>
        <ecNumber evidence="1">2.7.11.1</ecNumber>
    </recommendedName>
</protein>
<evidence type="ECO:0000256" key="7">
    <source>
        <dbReference type="ARBA" id="ARBA00047899"/>
    </source>
</evidence>
<dbReference type="PROSITE" id="PS00108">
    <property type="entry name" value="PROTEIN_KINASE_ST"/>
    <property type="match status" value="1"/>
</dbReference>
<evidence type="ECO:0000256" key="5">
    <source>
        <dbReference type="ARBA" id="ARBA00022777"/>
    </source>
</evidence>
<dbReference type="InterPro" id="IPR005543">
    <property type="entry name" value="PASTA_dom"/>
</dbReference>
<name>A0A552V8U0_9FIRM</name>
<dbReference type="Gene3D" id="3.30.10.20">
    <property type="match status" value="3"/>
</dbReference>
<dbReference type="Gene3D" id="1.10.510.10">
    <property type="entry name" value="Transferase(Phosphotransferase) domain 1"/>
    <property type="match status" value="1"/>
</dbReference>
<comment type="catalytic activity">
    <reaction evidence="7">
        <text>L-threonyl-[protein] + ATP = O-phospho-L-threonyl-[protein] + ADP + H(+)</text>
        <dbReference type="Rhea" id="RHEA:46608"/>
        <dbReference type="Rhea" id="RHEA-COMP:11060"/>
        <dbReference type="Rhea" id="RHEA-COMP:11605"/>
        <dbReference type="ChEBI" id="CHEBI:15378"/>
        <dbReference type="ChEBI" id="CHEBI:30013"/>
        <dbReference type="ChEBI" id="CHEBI:30616"/>
        <dbReference type="ChEBI" id="CHEBI:61977"/>
        <dbReference type="ChEBI" id="CHEBI:456216"/>
        <dbReference type="EC" id="2.7.11.1"/>
    </reaction>
</comment>
<dbReference type="InterPro" id="IPR008271">
    <property type="entry name" value="Ser/Thr_kinase_AS"/>
</dbReference>
<dbReference type="InterPro" id="IPR011009">
    <property type="entry name" value="Kinase-like_dom_sf"/>
</dbReference>
<keyword evidence="9" id="KW-1133">Transmembrane helix</keyword>
<accession>A0A552V8U0</accession>
<evidence type="ECO:0000256" key="8">
    <source>
        <dbReference type="ARBA" id="ARBA00048679"/>
    </source>
</evidence>
<dbReference type="FunFam" id="1.10.510.10:FF:000021">
    <property type="entry name" value="Serine/threonine protein kinase"/>
    <property type="match status" value="1"/>
</dbReference>
<dbReference type="SUPFAM" id="SSF56112">
    <property type="entry name" value="Protein kinase-like (PK-like)"/>
    <property type="match status" value="1"/>
</dbReference>
<feature type="domain" description="PASTA" evidence="11">
    <location>
        <begin position="344"/>
        <end position="410"/>
    </location>
</feature>
<keyword evidence="6" id="KW-0067">ATP-binding</keyword>
<evidence type="ECO:0000256" key="1">
    <source>
        <dbReference type="ARBA" id="ARBA00012513"/>
    </source>
</evidence>
<comment type="caution">
    <text evidence="12">The sequence shown here is derived from an EMBL/GenBank/DDBJ whole genome shotgun (WGS) entry which is preliminary data.</text>
</comment>
<dbReference type="GO" id="GO:0005524">
    <property type="term" value="F:ATP binding"/>
    <property type="evidence" value="ECO:0007669"/>
    <property type="project" value="UniProtKB-KW"/>
</dbReference>
<evidence type="ECO:0000259" key="11">
    <source>
        <dbReference type="PROSITE" id="PS51178"/>
    </source>
</evidence>
<keyword evidence="9" id="KW-0472">Membrane</keyword>
<feature type="transmembrane region" description="Helical" evidence="9">
    <location>
        <begin position="313"/>
        <end position="333"/>
    </location>
</feature>
<dbReference type="SUPFAM" id="SSF54184">
    <property type="entry name" value="Penicillin-binding protein 2x (pbp-2x), c-terminal domain"/>
    <property type="match status" value="1"/>
</dbReference>
<dbReference type="PANTHER" id="PTHR43289">
    <property type="entry name" value="MITOGEN-ACTIVATED PROTEIN KINASE KINASE KINASE 20-RELATED"/>
    <property type="match status" value="1"/>
</dbReference>
<keyword evidence="9" id="KW-0812">Transmembrane</keyword>
<dbReference type="RefSeq" id="WP_144398084.1">
    <property type="nucleotide sequence ID" value="NZ_VJXW01000006.1"/>
</dbReference>
<dbReference type="PANTHER" id="PTHR43289:SF34">
    <property type="entry name" value="SERINE_THREONINE-PROTEIN KINASE YBDM-RELATED"/>
    <property type="match status" value="1"/>
</dbReference>
<evidence type="ECO:0000256" key="3">
    <source>
        <dbReference type="ARBA" id="ARBA00022679"/>
    </source>
</evidence>
<dbReference type="InterPro" id="IPR000719">
    <property type="entry name" value="Prot_kinase_dom"/>
</dbReference>
<dbReference type="CDD" id="cd14014">
    <property type="entry name" value="STKc_PknB_like"/>
    <property type="match status" value="1"/>
</dbReference>
<dbReference type="EC" id="2.7.11.1" evidence="1"/>
<dbReference type="OrthoDB" id="9788659at2"/>
<gene>
    <name evidence="12" type="primary">pknB</name>
    <name evidence="12" type="ORF">FL857_05465</name>
</gene>
<dbReference type="EMBL" id="VJXW01000006">
    <property type="protein sequence ID" value="TRW26893.1"/>
    <property type="molecule type" value="Genomic_DNA"/>
</dbReference>
<sequence>MEKKILSSRYELEEQVEQGGMSTVYKAHDNILNRTVAVKVLKKEFYNNQDFLVKFNNEAKAAASLNHPNIVNVYDVGKDEDAAYIVMEYVDGINLKKLIKGKGRLTESEAINILTQTCYALREAHNHSIIHRDVKPHNIMITNDGKVKVGDFGIAKATSSATITAVGEVLGSVHYFSPEQARSAYMDNRSDIYSLGIVLYEMLIGTTPYDGDTPVNVALKHINSTVRIPEEFKEKISLPLQNMILKMTNKDMDSRYNNIDEILKDIDSINAGKQIQNYSLENEDEFETKIIKMPKKYTTPNKKTVKKSNSKKLNVKNIAIASALVIALVFLLFNAESLYDMAFDNKTVVVPNIIDMKEEDAKKTLEDIGLKLKVTDIKDSDKEENTIIYQNPSDGVSIRKGEEIVAMLSNGLKQNFGAPELVNLDVNEAKDKLEKLGIGAEIEYEFSNDVNKDIVISQSVKAGEKLKKGETILLKVSKGKDENLTNVPNFIGLTVEQAKERLDGFTLGNVSYKQDTTKQDGIILVQNPEKDSSAPKGSSIDVIVNKLDENKGNSGQYDPTLNVQDLPKTVSKEITLILPQKEYIKLTLIEKSTGVVAYSTNVSTLQSPNYNVQLSSERGTSKQYDIYIDDAYYSSTSVIDF</sequence>
<keyword evidence="4" id="KW-0547">Nucleotide-binding</keyword>
<evidence type="ECO:0000256" key="4">
    <source>
        <dbReference type="ARBA" id="ARBA00022741"/>
    </source>
</evidence>
<dbReference type="CDD" id="cd06577">
    <property type="entry name" value="PASTA_pknB"/>
    <property type="match status" value="3"/>
</dbReference>
<proteinExistence type="predicted"/>
<keyword evidence="5 12" id="KW-0418">Kinase</keyword>
<dbReference type="PROSITE" id="PS50011">
    <property type="entry name" value="PROTEIN_KINASE_DOM"/>
    <property type="match status" value="1"/>
</dbReference>
<feature type="domain" description="PASTA" evidence="11">
    <location>
        <begin position="481"/>
        <end position="546"/>
    </location>
</feature>
<dbReference type="Gene3D" id="3.30.200.20">
    <property type="entry name" value="Phosphorylase Kinase, domain 1"/>
    <property type="match status" value="1"/>
</dbReference>
<evidence type="ECO:0000256" key="2">
    <source>
        <dbReference type="ARBA" id="ARBA00022527"/>
    </source>
</evidence>
<feature type="domain" description="PASTA" evidence="11">
    <location>
        <begin position="412"/>
        <end position="478"/>
    </location>
</feature>
<evidence type="ECO:0000313" key="13">
    <source>
        <dbReference type="Proteomes" id="UP000319424"/>
    </source>
</evidence>
<evidence type="ECO:0000256" key="9">
    <source>
        <dbReference type="SAM" id="Phobius"/>
    </source>
</evidence>
<dbReference type="SMART" id="SM00220">
    <property type="entry name" value="S_TKc"/>
    <property type="match status" value="1"/>
</dbReference>
<dbReference type="Pfam" id="PF03793">
    <property type="entry name" value="PASTA"/>
    <property type="match status" value="3"/>
</dbReference>
<dbReference type="GO" id="GO:0004674">
    <property type="term" value="F:protein serine/threonine kinase activity"/>
    <property type="evidence" value="ECO:0007669"/>
    <property type="project" value="UniProtKB-KW"/>
</dbReference>
<keyword evidence="3" id="KW-0808">Transferase</keyword>
<comment type="catalytic activity">
    <reaction evidence="8">
        <text>L-seryl-[protein] + ATP = O-phospho-L-seryl-[protein] + ADP + H(+)</text>
        <dbReference type="Rhea" id="RHEA:17989"/>
        <dbReference type="Rhea" id="RHEA-COMP:9863"/>
        <dbReference type="Rhea" id="RHEA-COMP:11604"/>
        <dbReference type="ChEBI" id="CHEBI:15378"/>
        <dbReference type="ChEBI" id="CHEBI:29999"/>
        <dbReference type="ChEBI" id="CHEBI:30616"/>
        <dbReference type="ChEBI" id="CHEBI:83421"/>
        <dbReference type="ChEBI" id="CHEBI:456216"/>
        <dbReference type="EC" id="2.7.11.1"/>
    </reaction>
</comment>
<evidence type="ECO:0000259" key="10">
    <source>
        <dbReference type="PROSITE" id="PS50011"/>
    </source>
</evidence>
<organism evidence="12 13">
    <name type="scientific">Criibacterium bergeronii</name>
    <dbReference type="NCBI Taxonomy" id="1871336"/>
    <lineage>
        <taxon>Bacteria</taxon>
        <taxon>Bacillati</taxon>
        <taxon>Bacillota</taxon>
        <taxon>Clostridia</taxon>
        <taxon>Peptostreptococcales</taxon>
        <taxon>Filifactoraceae</taxon>
        <taxon>Criibacterium</taxon>
    </lineage>
</organism>
<dbReference type="PROSITE" id="PS51178">
    <property type="entry name" value="PASTA"/>
    <property type="match status" value="3"/>
</dbReference>
<dbReference type="NCBIfam" id="NF033483">
    <property type="entry name" value="PknB_PASTA_kin"/>
    <property type="match status" value="1"/>
</dbReference>
<evidence type="ECO:0000256" key="6">
    <source>
        <dbReference type="ARBA" id="ARBA00022840"/>
    </source>
</evidence>
<dbReference type="Proteomes" id="UP000319424">
    <property type="component" value="Unassembled WGS sequence"/>
</dbReference>
<dbReference type="AlphaFoldDB" id="A0A552V8U0"/>
<keyword evidence="2" id="KW-0723">Serine/threonine-protein kinase</keyword>
<reference evidence="12 13" key="1">
    <citation type="submission" date="2019-07" db="EMBL/GenBank/DDBJ databases">
        <title>Criibacterium bergeronii gen. nov., sp. nov. isolated from human clinical samples.</title>
        <authorList>
            <person name="Maheux A.F."/>
            <person name="Boudreau D.K."/>
            <person name="Berube E."/>
            <person name="Brodeur S."/>
            <person name="Bernard K.A."/>
            <person name="Abed J.Y."/>
            <person name="Ducrey E."/>
            <person name="Guay E.F."/>
            <person name="Raymond F."/>
            <person name="Corbeil J."/>
            <person name="Domingo M.-C."/>
            <person name="Roy P.H."/>
            <person name="Boissinot M."/>
            <person name="Tocheva E.I."/>
            <person name="Omar R.F."/>
        </authorList>
    </citation>
    <scope>NUCLEOTIDE SEQUENCE [LARGE SCALE GENOMIC DNA]</scope>
    <source>
        <strain evidence="12 13">CCRI-24246</strain>
    </source>
</reference>